<keyword evidence="2" id="KW-1185">Reference proteome</keyword>
<name>A0ACB9MQ17_9MYRT</name>
<reference evidence="2" key="1">
    <citation type="journal article" date="2023" name="Front. Plant Sci.">
        <title>Chromosomal-level genome assembly of Melastoma candidum provides insights into trichome evolution.</title>
        <authorList>
            <person name="Zhong Y."/>
            <person name="Wu W."/>
            <person name="Sun C."/>
            <person name="Zou P."/>
            <person name="Liu Y."/>
            <person name="Dai S."/>
            <person name="Zhou R."/>
        </authorList>
    </citation>
    <scope>NUCLEOTIDE SEQUENCE [LARGE SCALE GENOMIC DNA]</scope>
</reference>
<accession>A0ACB9MQ17</accession>
<comment type="caution">
    <text evidence="1">The sequence shown here is derived from an EMBL/GenBank/DDBJ whole genome shotgun (WGS) entry which is preliminary data.</text>
</comment>
<dbReference type="Proteomes" id="UP001057402">
    <property type="component" value="Chromosome 9"/>
</dbReference>
<dbReference type="EMBL" id="CM042888">
    <property type="protein sequence ID" value="KAI4324931.1"/>
    <property type="molecule type" value="Genomic_DNA"/>
</dbReference>
<evidence type="ECO:0000313" key="1">
    <source>
        <dbReference type="EMBL" id="KAI4324931.1"/>
    </source>
</evidence>
<evidence type="ECO:0000313" key="2">
    <source>
        <dbReference type="Proteomes" id="UP001057402"/>
    </source>
</evidence>
<organism evidence="1 2">
    <name type="scientific">Melastoma candidum</name>
    <dbReference type="NCBI Taxonomy" id="119954"/>
    <lineage>
        <taxon>Eukaryota</taxon>
        <taxon>Viridiplantae</taxon>
        <taxon>Streptophyta</taxon>
        <taxon>Embryophyta</taxon>
        <taxon>Tracheophyta</taxon>
        <taxon>Spermatophyta</taxon>
        <taxon>Magnoliopsida</taxon>
        <taxon>eudicotyledons</taxon>
        <taxon>Gunneridae</taxon>
        <taxon>Pentapetalae</taxon>
        <taxon>rosids</taxon>
        <taxon>malvids</taxon>
        <taxon>Myrtales</taxon>
        <taxon>Melastomataceae</taxon>
        <taxon>Melastomatoideae</taxon>
        <taxon>Melastomateae</taxon>
        <taxon>Melastoma</taxon>
    </lineage>
</organism>
<sequence>MASRIRFLSVGVVLVIALVACVLGLVGAIECEDLDEGSCAFAVSSSGKRCLLEKRVKANEEGDSYFCESSRIGTDIGLKDHVETDSCIESCGFNRRLLGISSDALLESRDVRRLCSFECYYNCPNIIDLYFSLAAGEGVFLPKLCEWHNWN</sequence>
<proteinExistence type="predicted"/>
<gene>
    <name evidence="1" type="ORF">MLD38_030373</name>
</gene>
<protein>
    <submittedName>
        <fullName evidence="1">Uncharacterized protein</fullName>
    </submittedName>
</protein>